<dbReference type="KEGG" id="hbs:IPV69_07885"/>
<name>A0A7M2X0G5_9BACT</name>
<evidence type="ECO:0000256" key="1">
    <source>
        <dbReference type="SAM" id="MobiDB-lite"/>
    </source>
</evidence>
<organism evidence="2 3">
    <name type="scientific">Humisphaera borealis</name>
    <dbReference type="NCBI Taxonomy" id="2807512"/>
    <lineage>
        <taxon>Bacteria</taxon>
        <taxon>Pseudomonadati</taxon>
        <taxon>Planctomycetota</taxon>
        <taxon>Phycisphaerae</taxon>
        <taxon>Tepidisphaerales</taxon>
        <taxon>Tepidisphaeraceae</taxon>
        <taxon>Humisphaera</taxon>
    </lineage>
</organism>
<keyword evidence="3" id="KW-1185">Reference proteome</keyword>
<dbReference type="RefSeq" id="WP_206294471.1">
    <property type="nucleotide sequence ID" value="NZ_CP063458.1"/>
</dbReference>
<proteinExistence type="predicted"/>
<dbReference type="EMBL" id="CP063458">
    <property type="protein sequence ID" value="QOV91267.1"/>
    <property type="molecule type" value="Genomic_DNA"/>
</dbReference>
<gene>
    <name evidence="2" type="ORF">IPV69_07885</name>
</gene>
<dbReference type="Proteomes" id="UP000593765">
    <property type="component" value="Chromosome"/>
</dbReference>
<dbReference type="AlphaFoldDB" id="A0A7M2X0G5"/>
<evidence type="ECO:0000313" key="3">
    <source>
        <dbReference type="Proteomes" id="UP000593765"/>
    </source>
</evidence>
<evidence type="ECO:0000313" key="2">
    <source>
        <dbReference type="EMBL" id="QOV91267.1"/>
    </source>
</evidence>
<accession>A0A7M2X0G5</accession>
<feature type="region of interest" description="Disordered" evidence="1">
    <location>
        <begin position="80"/>
        <end position="114"/>
    </location>
</feature>
<reference evidence="2 3" key="1">
    <citation type="submission" date="2020-10" db="EMBL/GenBank/DDBJ databases">
        <title>Wide distribution of Phycisphaera-like planctomycetes from WD2101 soil group in peatlands and genome analysis of the first cultivated representative.</title>
        <authorList>
            <person name="Dedysh S.N."/>
            <person name="Beletsky A.V."/>
            <person name="Ivanova A."/>
            <person name="Kulichevskaya I.S."/>
            <person name="Suzina N.E."/>
            <person name="Philippov D.A."/>
            <person name="Rakitin A.L."/>
            <person name="Mardanov A.V."/>
            <person name="Ravin N.V."/>
        </authorList>
    </citation>
    <scope>NUCLEOTIDE SEQUENCE [LARGE SCALE GENOMIC DNA]</scope>
    <source>
        <strain evidence="2 3">M1803</strain>
    </source>
</reference>
<sequence length="114" mass="12957">MPTIEAKRKAVNERIGSLERAIRIAREYLESGMHAAWLGFRPLFGRGANLPPHKDWVKNVFLRRREKALAEAEKLLQRLDDQERDRVRGNHARSSSSGGWHARGVSGAMSTPRD</sequence>
<protein>
    <submittedName>
        <fullName evidence="2">Uncharacterized protein</fullName>
    </submittedName>
</protein>